<accession>A0ABT1RX23</accession>
<proteinExistence type="predicted"/>
<evidence type="ECO:0000313" key="2">
    <source>
        <dbReference type="Proteomes" id="UP001524473"/>
    </source>
</evidence>
<evidence type="ECO:0000313" key="1">
    <source>
        <dbReference type="EMBL" id="MCQ4839214.1"/>
    </source>
</evidence>
<protein>
    <recommendedName>
        <fullName evidence="3">Tetratricopeptide repeat protein</fullName>
    </recommendedName>
</protein>
<sequence length="311" mass="35032">MDALLDYKPQMTREEIRRLYAQLSEKFCRGAFEEAWAQCRETVRNYYSCFPLLLQMAGLLLNHSALAGNGKLARQVQEYAAELCVRVKEGSGDVTLLRAANSLEAAASLMLGRPEEATALLKDVNRMPGLGEESIYAAAMQSQGDLSGAKEVLQVCLYRHVTELLSNLSSYLTLVSDEPEGFEEGMRRAEGICSLFRVEELHPYLAAQVAYVGGYGWYQLGEREKTIRYLQEYARLCGLIFPAALRGDAFFDRIDPWISGLELGASAPRNEKLIRRGLVEAVRENPLFAPLKEDPRFRRLVEHLEQELGDR</sequence>
<gene>
    <name evidence="1" type="ORF">NE695_04710</name>
</gene>
<dbReference type="RefSeq" id="WP_256191631.1">
    <property type="nucleotide sequence ID" value="NZ_JANFZG010000010.1"/>
</dbReference>
<dbReference type="EMBL" id="JANFZH010000007">
    <property type="protein sequence ID" value="MCQ4839214.1"/>
    <property type="molecule type" value="Genomic_DNA"/>
</dbReference>
<organism evidence="1 2">
    <name type="scientific">Neglectibacter timonensis</name>
    <dbReference type="NCBI Taxonomy" id="1776382"/>
    <lineage>
        <taxon>Bacteria</taxon>
        <taxon>Bacillati</taxon>
        <taxon>Bacillota</taxon>
        <taxon>Clostridia</taxon>
        <taxon>Eubacteriales</taxon>
        <taxon>Oscillospiraceae</taxon>
        <taxon>Neglectibacter</taxon>
    </lineage>
</organism>
<evidence type="ECO:0008006" key="3">
    <source>
        <dbReference type="Google" id="ProtNLM"/>
    </source>
</evidence>
<reference evidence="1 2" key="1">
    <citation type="submission" date="2022-06" db="EMBL/GenBank/DDBJ databases">
        <title>Isolation of gut microbiota from human fecal samples.</title>
        <authorList>
            <person name="Pamer E.G."/>
            <person name="Barat B."/>
            <person name="Waligurski E."/>
            <person name="Medina S."/>
            <person name="Paddock L."/>
            <person name="Mostad J."/>
        </authorList>
    </citation>
    <scope>NUCLEOTIDE SEQUENCE [LARGE SCALE GENOMIC DNA]</scope>
    <source>
        <strain evidence="1 2">DFI.9.73</strain>
    </source>
</reference>
<dbReference type="Proteomes" id="UP001524473">
    <property type="component" value="Unassembled WGS sequence"/>
</dbReference>
<name>A0ABT1RX23_9FIRM</name>
<keyword evidence="2" id="KW-1185">Reference proteome</keyword>
<comment type="caution">
    <text evidence="1">The sequence shown here is derived from an EMBL/GenBank/DDBJ whole genome shotgun (WGS) entry which is preliminary data.</text>
</comment>